<feature type="non-terminal residue" evidence="1">
    <location>
        <position position="1"/>
    </location>
</feature>
<organism evidence="1">
    <name type="scientific">marine sediment metagenome</name>
    <dbReference type="NCBI Taxonomy" id="412755"/>
    <lineage>
        <taxon>unclassified sequences</taxon>
        <taxon>metagenomes</taxon>
        <taxon>ecological metagenomes</taxon>
    </lineage>
</organism>
<accession>A0A0F9P3F2</accession>
<dbReference type="AlphaFoldDB" id="A0A0F9P3F2"/>
<gene>
    <name evidence="1" type="ORF">LCGC14_0892920</name>
</gene>
<reference evidence="1" key="1">
    <citation type="journal article" date="2015" name="Nature">
        <title>Complex archaea that bridge the gap between prokaryotes and eukaryotes.</title>
        <authorList>
            <person name="Spang A."/>
            <person name="Saw J.H."/>
            <person name="Jorgensen S.L."/>
            <person name="Zaremba-Niedzwiedzka K."/>
            <person name="Martijn J."/>
            <person name="Lind A.E."/>
            <person name="van Eijk R."/>
            <person name="Schleper C."/>
            <person name="Guy L."/>
            <person name="Ettema T.J."/>
        </authorList>
    </citation>
    <scope>NUCLEOTIDE SEQUENCE</scope>
</reference>
<comment type="caution">
    <text evidence="1">The sequence shown here is derived from an EMBL/GenBank/DDBJ whole genome shotgun (WGS) entry which is preliminary data.</text>
</comment>
<dbReference type="EMBL" id="LAZR01002870">
    <property type="protein sequence ID" value="KKN24609.1"/>
    <property type="molecule type" value="Genomic_DNA"/>
</dbReference>
<proteinExistence type="predicted"/>
<evidence type="ECO:0000313" key="1">
    <source>
        <dbReference type="EMBL" id="KKN24609.1"/>
    </source>
</evidence>
<sequence length="36" mass="4074">YQTGGTPLLDNALAQKLMLEGDEQRFRQIANIRQLA</sequence>
<protein>
    <submittedName>
        <fullName evidence="1">Uncharacterized protein</fullName>
    </submittedName>
</protein>
<name>A0A0F9P3F2_9ZZZZ</name>